<evidence type="ECO:0000313" key="1">
    <source>
        <dbReference type="EMBL" id="KAJ1947616.1"/>
    </source>
</evidence>
<feature type="non-terminal residue" evidence="1">
    <location>
        <position position="339"/>
    </location>
</feature>
<proteinExistence type="predicted"/>
<dbReference type="EMBL" id="JANBPW010000917">
    <property type="protein sequence ID" value="KAJ1947616.1"/>
    <property type="molecule type" value="Genomic_DNA"/>
</dbReference>
<reference evidence="1" key="1">
    <citation type="submission" date="2022-07" db="EMBL/GenBank/DDBJ databases">
        <title>Phylogenomic reconstructions and comparative analyses of Kickxellomycotina fungi.</title>
        <authorList>
            <person name="Reynolds N.K."/>
            <person name="Stajich J.E."/>
            <person name="Barry K."/>
            <person name="Grigoriev I.V."/>
            <person name="Crous P."/>
            <person name="Smith M.E."/>
        </authorList>
    </citation>
    <scope>NUCLEOTIDE SEQUENCE</scope>
    <source>
        <strain evidence="1">NRRL 5244</strain>
    </source>
</reference>
<organism evidence="1 2">
    <name type="scientific">Linderina macrospora</name>
    <dbReference type="NCBI Taxonomy" id="4868"/>
    <lineage>
        <taxon>Eukaryota</taxon>
        <taxon>Fungi</taxon>
        <taxon>Fungi incertae sedis</taxon>
        <taxon>Zoopagomycota</taxon>
        <taxon>Kickxellomycotina</taxon>
        <taxon>Kickxellomycetes</taxon>
        <taxon>Kickxellales</taxon>
        <taxon>Kickxellaceae</taxon>
        <taxon>Linderina</taxon>
    </lineage>
</organism>
<comment type="caution">
    <text evidence="1">The sequence shown here is derived from an EMBL/GenBank/DDBJ whole genome shotgun (WGS) entry which is preliminary data.</text>
</comment>
<dbReference type="Proteomes" id="UP001150603">
    <property type="component" value="Unassembled WGS sequence"/>
</dbReference>
<accession>A0ACC1JD42</accession>
<evidence type="ECO:0000313" key="2">
    <source>
        <dbReference type="Proteomes" id="UP001150603"/>
    </source>
</evidence>
<protein>
    <submittedName>
        <fullName evidence="1">Uncharacterized protein</fullName>
    </submittedName>
</protein>
<name>A0ACC1JD42_9FUNG</name>
<keyword evidence="2" id="KW-1185">Reference proteome</keyword>
<gene>
    <name evidence="1" type="ORF">FBU59_001855</name>
</gene>
<sequence length="339" mass="38184">MLMPQWYVKCAGFAANAKSLVGDGQIQMIPERQKHIWDHWLTEIEDWCVSRQLWWGHRIPVYCVKWSGVDELWVAAESAVAAAEKARGILPADKRKAVEGLQPDVKQDEDVLDTWFSSGLLPLTMFNQPNVLAPAGNGAGALSSVLETGQDILFFWVARMAMLCTHFAQTPPFSTVLLHPMVRDSQGRKMSKSLGNVINPLDVIHGASLKTLQQTLKNGYLTDKELKKSTKELQKLYPAGFQRFGADALRFTLLLYTQQTQQINMSLDNVKASYHFCNKLWNTFKFVHMHADKVDNPSLDSFARAISEGDLTVFDRALVSRLHGMLETCDRAMRAFKPA</sequence>